<dbReference type="AlphaFoldDB" id="A0A1M5JL53"/>
<organism evidence="2 3">
    <name type="scientific">Cognatishimia maritima</name>
    <dbReference type="NCBI Taxonomy" id="870908"/>
    <lineage>
        <taxon>Bacteria</taxon>
        <taxon>Pseudomonadati</taxon>
        <taxon>Pseudomonadota</taxon>
        <taxon>Alphaproteobacteria</taxon>
        <taxon>Rhodobacterales</taxon>
        <taxon>Paracoccaceae</taxon>
        <taxon>Cognatishimia</taxon>
    </lineage>
</organism>
<dbReference type="InterPro" id="IPR010982">
    <property type="entry name" value="Lambda_DNA-bd_dom_sf"/>
</dbReference>
<feature type="domain" description="HTH cro/C1-type" evidence="1">
    <location>
        <begin position="12"/>
        <end position="66"/>
    </location>
</feature>
<keyword evidence="3" id="KW-1185">Reference proteome</keyword>
<reference evidence="3" key="1">
    <citation type="submission" date="2016-11" db="EMBL/GenBank/DDBJ databases">
        <authorList>
            <person name="Varghese N."/>
            <person name="Submissions S."/>
        </authorList>
    </citation>
    <scope>NUCLEOTIDE SEQUENCE [LARGE SCALE GENOMIC DNA]</scope>
    <source>
        <strain evidence="3">DSM 28223</strain>
    </source>
</reference>
<dbReference type="Pfam" id="PF01381">
    <property type="entry name" value="HTH_3"/>
    <property type="match status" value="1"/>
</dbReference>
<dbReference type="RefSeq" id="WP_072790540.1">
    <property type="nucleotide sequence ID" value="NZ_FQWM01000001.1"/>
</dbReference>
<name>A0A1M5JL53_9RHOB</name>
<dbReference type="PROSITE" id="PS50943">
    <property type="entry name" value="HTH_CROC1"/>
    <property type="match status" value="1"/>
</dbReference>
<evidence type="ECO:0000259" key="1">
    <source>
        <dbReference type="PROSITE" id="PS50943"/>
    </source>
</evidence>
<dbReference type="STRING" id="870908.SAMN04488044_0693"/>
<gene>
    <name evidence="2" type="ORF">SAMN04488044_0693</name>
</gene>
<dbReference type="SUPFAM" id="SSF47413">
    <property type="entry name" value="lambda repressor-like DNA-binding domains"/>
    <property type="match status" value="1"/>
</dbReference>
<accession>A0A1M5JL53</accession>
<dbReference type="SMART" id="SM00530">
    <property type="entry name" value="HTH_XRE"/>
    <property type="match status" value="1"/>
</dbReference>
<evidence type="ECO:0000313" key="2">
    <source>
        <dbReference type="EMBL" id="SHG41000.1"/>
    </source>
</evidence>
<protein>
    <submittedName>
        <fullName evidence="2">Transcriptional regulator, contains XRE-family HTH domain</fullName>
    </submittedName>
</protein>
<dbReference type="CDD" id="cd00093">
    <property type="entry name" value="HTH_XRE"/>
    <property type="match status" value="1"/>
</dbReference>
<evidence type="ECO:0000313" key="3">
    <source>
        <dbReference type="Proteomes" id="UP000184211"/>
    </source>
</evidence>
<proteinExistence type="predicted"/>
<dbReference type="InterPro" id="IPR001387">
    <property type="entry name" value="Cro/C1-type_HTH"/>
</dbReference>
<dbReference type="Proteomes" id="UP000184211">
    <property type="component" value="Unassembled WGS sequence"/>
</dbReference>
<dbReference type="EMBL" id="FQWM01000001">
    <property type="protein sequence ID" value="SHG41000.1"/>
    <property type="molecule type" value="Genomic_DNA"/>
</dbReference>
<dbReference type="GO" id="GO:0003677">
    <property type="term" value="F:DNA binding"/>
    <property type="evidence" value="ECO:0007669"/>
    <property type="project" value="InterPro"/>
</dbReference>
<dbReference type="Gene3D" id="1.10.260.40">
    <property type="entry name" value="lambda repressor-like DNA-binding domains"/>
    <property type="match status" value="1"/>
</dbReference>
<sequence>MNKIDVLVGKRIRARRHAMGISQSELGDAIGVKFQQIQKYETGANRVSASRLWAVAEKLGVDVVYFFEGIKRSDGTDDVAADPIDNMEFLSDRDAIEMMELYRKLPNSQRSAVLAFMRSMVMESHHNLSVANS</sequence>
<dbReference type="OrthoDB" id="9797172at2"/>